<reference evidence="7 8" key="1">
    <citation type="submission" date="2019-07" db="EMBL/GenBank/DDBJ databases">
        <title>Genomes of Cafeteria roenbergensis.</title>
        <authorList>
            <person name="Fischer M.G."/>
            <person name="Hackl T."/>
            <person name="Roman M."/>
        </authorList>
    </citation>
    <scope>NUCLEOTIDE SEQUENCE [LARGE SCALE GENOMIC DNA]</scope>
    <source>
        <strain evidence="3 8">BVI</strain>
        <strain evidence="4 10">Cflag</strain>
        <strain evidence="6 7">E4-10P</strain>
        <strain evidence="5 9">RCC970-E3</strain>
    </source>
</reference>
<dbReference type="Gene3D" id="3.40.50.1400">
    <property type="match status" value="2"/>
</dbReference>
<dbReference type="EMBL" id="VLTN01000015">
    <property type="protein sequence ID" value="KAA0153667.1"/>
    <property type="molecule type" value="Genomic_DNA"/>
</dbReference>
<evidence type="ECO:0000259" key="2">
    <source>
        <dbReference type="Pfam" id="PF01370"/>
    </source>
</evidence>
<dbReference type="InterPro" id="IPR036291">
    <property type="entry name" value="NAD(P)-bd_dom_sf"/>
</dbReference>
<accession>A0A5A8DKG6</accession>
<dbReference type="InterPro" id="IPR001509">
    <property type="entry name" value="Epimerase_deHydtase"/>
</dbReference>
<name>A0A5A8DKG6_CAFRO</name>
<comment type="caution">
    <text evidence="5">The sequence shown here is derived from an EMBL/GenBank/DDBJ whole genome shotgun (WGS) entry which is preliminary data.</text>
</comment>
<evidence type="ECO:0000313" key="3">
    <source>
        <dbReference type="EMBL" id="KAA0153667.1"/>
    </source>
</evidence>
<evidence type="ECO:0000313" key="9">
    <source>
        <dbReference type="Proteomes" id="UP000324907"/>
    </source>
</evidence>
<dbReference type="Proteomes" id="UP000325113">
    <property type="component" value="Unassembled WGS sequence"/>
</dbReference>
<keyword evidence="1" id="KW-0732">Signal</keyword>
<dbReference type="GO" id="GO:0005737">
    <property type="term" value="C:cytoplasm"/>
    <property type="evidence" value="ECO:0007669"/>
    <property type="project" value="TreeGrafter"/>
</dbReference>
<dbReference type="Gene3D" id="3.40.50.720">
    <property type="entry name" value="NAD(P)-binding Rossmann-like Domain"/>
    <property type="match status" value="1"/>
</dbReference>
<proteinExistence type="predicted"/>
<organism evidence="5 9">
    <name type="scientific">Cafeteria roenbergensis</name>
    <name type="common">Marine flagellate</name>
    <dbReference type="NCBI Taxonomy" id="33653"/>
    <lineage>
        <taxon>Eukaryota</taxon>
        <taxon>Sar</taxon>
        <taxon>Stramenopiles</taxon>
        <taxon>Bigyra</taxon>
        <taxon>Opalozoa</taxon>
        <taxon>Bicosoecida</taxon>
        <taxon>Cafeteriaceae</taxon>
        <taxon>Cafeteria</taxon>
    </lineage>
</organism>
<feature type="chain" id="PRO_5036136836" description="NAD-dependent epimerase/dehydratase domain-containing protein" evidence="1">
    <location>
        <begin position="19"/>
        <end position="946"/>
    </location>
</feature>
<evidence type="ECO:0000256" key="1">
    <source>
        <dbReference type="SAM" id="SignalP"/>
    </source>
</evidence>
<dbReference type="Proteomes" id="UP000323011">
    <property type="component" value="Unassembled WGS sequence"/>
</dbReference>
<evidence type="ECO:0000313" key="10">
    <source>
        <dbReference type="Proteomes" id="UP000325113"/>
    </source>
</evidence>
<dbReference type="PANTHER" id="PTHR48079:SF6">
    <property type="entry name" value="NAD(P)-BINDING DOMAIN-CONTAINING PROTEIN-RELATED"/>
    <property type="match status" value="1"/>
</dbReference>
<dbReference type="AlphaFoldDB" id="A0A5A8DKG6"/>
<gene>
    <name evidence="6" type="ORF">FNF27_05802</name>
    <name evidence="5" type="ORF">FNF28_03327</name>
    <name evidence="3" type="ORF">FNF29_03055</name>
    <name evidence="4" type="ORF">FNF31_02858</name>
</gene>
<keyword evidence="8" id="KW-1185">Reference proteome</keyword>
<dbReference type="Proteomes" id="UP000324907">
    <property type="component" value="Unassembled WGS sequence"/>
</dbReference>
<dbReference type="EMBL" id="VLTL01000043">
    <property type="protein sequence ID" value="KAA0165945.1"/>
    <property type="molecule type" value="Genomic_DNA"/>
</dbReference>
<evidence type="ECO:0000313" key="4">
    <source>
        <dbReference type="EMBL" id="KAA0163464.1"/>
    </source>
</evidence>
<dbReference type="PANTHER" id="PTHR48079">
    <property type="entry name" value="PROTEIN YEEZ"/>
    <property type="match status" value="1"/>
</dbReference>
<protein>
    <recommendedName>
        <fullName evidence="2">NAD-dependent epimerase/dehydratase domain-containing protein</fullName>
    </recommendedName>
</protein>
<feature type="signal peptide" evidence="1">
    <location>
        <begin position="1"/>
        <end position="18"/>
    </location>
</feature>
<dbReference type="InterPro" id="IPR051783">
    <property type="entry name" value="NAD(P)-dependent_oxidoreduct"/>
</dbReference>
<evidence type="ECO:0000313" key="8">
    <source>
        <dbReference type="Proteomes" id="UP000323011"/>
    </source>
</evidence>
<dbReference type="Proteomes" id="UP000322899">
    <property type="component" value="Unassembled WGS sequence"/>
</dbReference>
<dbReference type="SUPFAM" id="SSF51735">
    <property type="entry name" value="NAD(P)-binding Rossmann-fold domains"/>
    <property type="match status" value="1"/>
</dbReference>
<dbReference type="OrthoDB" id="5824at2759"/>
<feature type="domain" description="NAD-dependent epimerase/dehydratase" evidence="2">
    <location>
        <begin position="10"/>
        <end position="183"/>
    </location>
</feature>
<dbReference type="GO" id="GO:0004029">
    <property type="term" value="F:aldehyde dehydrogenase (NAD+) activity"/>
    <property type="evidence" value="ECO:0007669"/>
    <property type="project" value="TreeGrafter"/>
</dbReference>
<evidence type="ECO:0000313" key="7">
    <source>
        <dbReference type="Proteomes" id="UP000322899"/>
    </source>
</evidence>
<dbReference type="EMBL" id="VLTM01000022">
    <property type="protein sequence ID" value="KAA0163464.1"/>
    <property type="molecule type" value="Genomic_DNA"/>
</dbReference>
<dbReference type="Pfam" id="PF01370">
    <property type="entry name" value="Epimerase"/>
    <property type="match status" value="1"/>
</dbReference>
<dbReference type="EMBL" id="VLTO01000044">
    <property type="protein sequence ID" value="KAA0172702.1"/>
    <property type="molecule type" value="Genomic_DNA"/>
</dbReference>
<evidence type="ECO:0000313" key="5">
    <source>
        <dbReference type="EMBL" id="KAA0165945.1"/>
    </source>
</evidence>
<evidence type="ECO:0000313" key="6">
    <source>
        <dbReference type="EMBL" id="KAA0172702.1"/>
    </source>
</evidence>
<sequence length="946" mass="96394">MSLCAVIFGLGFTGCATARLLAAAGWEVHGTARTAERAKELTAELGSAIAGVHVFSGGDSGAAAIAPEGLRAALSKATHILSTAQPAKGAEGAAAGELDPVLPTLLGLLRSGSLAGVRWVGYLSTTGVYGDRKGAWVDEADLPQPRSPRAKRRVAAEAAWLSSGLPAHVLRLPGIYGPGRGPLAKVRDGKARIIAKRGQYFSRVHASDVAGAVLASAIRPTADPSRPFGGDLSIFNVADDAPGPQGPVTALACRLLGEPVPEPVAFDDVAGSMSPMARSFFTESRRVSSRRVRDVLGFLPAFPSFGEGLPACVQEEAELESGRTALLGGVAFTPTAALAAAHHISALGLSAVGPARAPAQGSALAWPESSVRLGPSSLATAVELIGPTPALVALRETITAPAGSTPGAAPRSGVPAPDKLLAAVSGPRAAAVAVARATSCRSATMLATDDMARVSGEGDATPVVAVSEEASLVRLAGPGPRPWGSDPFAEEDAAKVGDHSLLYVLGVAGAALGRAFVAALGCTPVPRPRGGLLGRIEDVPWFAGGGITAIVVDNGSIQPGATLALRRICRALWDRYGVRAVPASARYSDRIDAAELNGRPAELLHHALVRTWQASAGRRIVVLPLFFGPSATIAMHLPLEVDKAAKEASTVRGVEPGQVVIVPPLCMPDIAATKPAPMGRAAALLTKAAASPEGAAWLDPASKECIVPSLVAPRLSHPERASEVAAVGFARSDAPAIATPTGPRVQISGLDSVALALADRVLEALARDYEASGAPPTAAPLRILLCEHGSPSKDVHAVREAVAPRLAAALATRGVNVASVRGCAMERKPGDAYAFSEPMLARALPDAVADASASAEAGAGEGVRVVLALMFLLPGKHAGVGGDVAKIAASALDLAVASPAGRSDDAHRAALRTRGVLVADVLGEHPAVLDVLWNRLRWGAAHFDDA</sequence>